<evidence type="ECO:0000313" key="4">
    <source>
        <dbReference type="EMBL" id="PRX97240.1"/>
    </source>
</evidence>
<name>A0A2T0Q0C9_9ACTN</name>
<comment type="caution">
    <text evidence="4">The sequence shown here is derived from an EMBL/GenBank/DDBJ whole genome shotgun (WGS) entry which is preliminary data.</text>
</comment>
<evidence type="ECO:0000256" key="1">
    <source>
        <dbReference type="ARBA" id="ARBA00022857"/>
    </source>
</evidence>
<dbReference type="CDD" id="cd05286">
    <property type="entry name" value="QOR2"/>
    <property type="match status" value="1"/>
</dbReference>
<dbReference type="RefSeq" id="WP_106249131.1">
    <property type="nucleotide sequence ID" value="NZ_PVZC01000006.1"/>
</dbReference>
<dbReference type="PROSITE" id="PS01162">
    <property type="entry name" value="QOR_ZETA_CRYSTAL"/>
    <property type="match status" value="1"/>
</dbReference>
<dbReference type="SUPFAM" id="SSF51735">
    <property type="entry name" value="NAD(P)-binding Rossmann-fold domains"/>
    <property type="match status" value="1"/>
</dbReference>
<proteinExistence type="predicted"/>
<feature type="domain" description="Enoyl reductase (ER)" evidence="3">
    <location>
        <begin position="10"/>
        <end position="320"/>
    </location>
</feature>
<dbReference type="PANTHER" id="PTHR48106">
    <property type="entry name" value="QUINONE OXIDOREDUCTASE PIG3-RELATED"/>
    <property type="match status" value="1"/>
</dbReference>
<dbReference type="InterPro" id="IPR036291">
    <property type="entry name" value="NAD(P)-bd_dom_sf"/>
</dbReference>
<dbReference type="InterPro" id="IPR013154">
    <property type="entry name" value="ADH-like_N"/>
</dbReference>
<evidence type="ECO:0000259" key="3">
    <source>
        <dbReference type="SMART" id="SM00829"/>
    </source>
</evidence>
<dbReference type="GO" id="GO:0005829">
    <property type="term" value="C:cytosol"/>
    <property type="evidence" value="ECO:0007669"/>
    <property type="project" value="TreeGrafter"/>
</dbReference>
<dbReference type="GO" id="GO:0003960">
    <property type="term" value="F:quinone reductase (NADPH) activity"/>
    <property type="evidence" value="ECO:0007669"/>
    <property type="project" value="InterPro"/>
</dbReference>
<reference evidence="4 5" key="1">
    <citation type="submission" date="2018-03" db="EMBL/GenBank/DDBJ databases">
        <title>Genomic Encyclopedia of Archaeal and Bacterial Type Strains, Phase II (KMG-II): from individual species to whole genera.</title>
        <authorList>
            <person name="Goeker M."/>
        </authorList>
    </citation>
    <scope>NUCLEOTIDE SEQUENCE [LARGE SCALE GENOMIC DNA]</scope>
    <source>
        <strain evidence="4 5">DSM 45601</strain>
    </source>
</reference>
<evidence type="ECO:0000256" key="2">
    <source>
        <dbReference type="ARBA" id="ARBA00023002"/>
    </source>
</evidence>
<dbReference type="SUPFAM" id="SSF50129">
    <property type="entry name" value="GroES-like"/>
    <property type="match status" value="1"/>
</dbReference>
<dbReference type="GO" id="GO:0035925">
    <property type="term" value="F:mRNA 3'-UTR AU-rich region binding"/>
    <property type="evidence" value="ECO:0007669"/>
    <property type="project" value="TreeGrafter"/>
</dbReference>
<dbReference type="AlphaFoldDB" id="A0A2T0Q0C9"/>
<dbReference type="GO" id="GO:0070402">
    <property type="term" value="F:NADPH binding"/>
    <property type="evidence" value="ECO:0007669"/>
    <property type="project" value="TreeGrafter"/>
</dbReference>
<sequence>MRAVVVEEPGGPEVLRVRETADPVPGPGEIAVDVAASGVNFIDVYHRSGLYPLPAPFTPGMEGAGTVSALGAGVSGLAVGDRVGWVMLPGSYAERAVIPADRAVPLPDGVSTELAAAALLQGMTAHFLTRTAHTVREGDDVLVHAAAGGMGLLLTQLVKLHGGRVIGTVSTAEKEAVARAAGADEVIRYTEEPVDTAVRKLTGGAGVAVVYDGVGAATFDASLASLRPRGLLAVFGQASGVVPPVELQRLNAAGSVFLTRPTLAHYIADRAELLTRSRELFEWIRAGRLDVRVNARYPLADAGRAHEDLTGRRTTGKSILLVR</sequence>
<keyword evidence="1" id="KW-0521">NADP</keyword>
<dbReference type="Pfam" id="PF00107">
    <property type="entry name" value="ADH_zinc_N"/>
    <property type="match status" value="1"/>
</dbReference>
<dbReference type="Gene3D" id="3.40.50.720">
    <property type="entry name" value="NAD(P)-binding Rossmann-like Domain"/>
    <property type="match status" value="1"/>
</dbReference>
<organism evidence="4 5">
    <name type="scientific">Allonocardiopsis opalescens</name>
    <dbReference type="NCBI Taxonomy" id="1144618"/>
    <lineage>
        <taxon>Bacteria</taxon>
        <taxon>Bacillati</taxon>
        <taxon>Actinomycetota</taxon>
        <taxon>Actinomycetes</taxon>
        <taxon>Streptosporangiales</taxon>
        <taxon>Allonocardiopsis</taxon>
    </lineage>
</organism>
<dbReference type="InterPro" id="IPR002364">
    <property type="entry name" value="Quin_OxRdtase/zeta-crystal_CS"/>
</dbReference>
<accession>A0A2T0Q0C9</accession>
<dbReference type="GO" id="GO:0008270">
    <property type="term" value="F:zinc ion binding"/>
    <property type="evidence" value="ECO:0007669"/>
    <property type="project" value="InterPro"/>
</dbReference>
<dbReference type="PANTHER" id="PTHR48106:SF13">
    <property type="entry name" value="QUINONE OXIDOREDUCTASE-RELATED"/>
    <property type="match status" value="1"/>
</dbReference>
<dbReference type="EMBL" id="PVZC01000006">
    <property type="protein sequence ID" value="PRX97240.1"/>
    <property type="molecule type" value="Genomic_DNA"/>
</dbReference>
<dbReference type="InterPro" id="IPR047618">
    <property type="entry name" value="QOR-like"/>
</dbReference>
<dbReference type="Pfam" id="PF08240">
    <property type="entry name" value="ADH_N"/>
    <property type="match status" value="1"/>
</dbReference>
<gene>
    <name evidence="4" type="ORF">CLV72_106276</name>
</gene>
<dbReference type="Gene3D" id="3.90.180.10">
    <property type="entry name" value="Medium-chain alcohol dehydrogenases, catalytic domain"/>
    <property type="match status" value="1"/>
</dbReference>
<dbReference type="Proteomes" id="UP000237846">
    <property type="component" value="Unassembled WGS sequence"/>
</dbReference>
<dbReference type="InterPro" id="IPR011032">
    <property type="entry name" value="GroES-like_sf"/>
</dbReference>
<dbReference type="SMART" id="SM00829">
    <property type="entry name" value="PKS_ER"/>
    <property type="match status" value="1"/>
</dbReference>
<protein>
    <submittedName>
        <fullName evidence="4">NADPH2:quinone reductase</fullName>
    </submittedName>
</protein>
<dbReference type="InterPro" id="IPR020843">
    <property type="entry name" value="ER"/>
</dbReference>
<evidence type="ECO:0000313" key="5">
    <source>
        <dbReference type="Proteomes" id="UP000237846"/>
    </source>
</evidence>
<dbReference type="InterPro" id="IPR013149">
    <property type="entry name" value="ADH-like_C"/>
</dbReference>
<dbReference type="OrthoDB" id="9780520at2"/>
<dbReference type="FunFam" id="3.40.50.720:FF:000053">
    <property type="entry name" value="Quinone oxidoreductase 1"/>
    <property type="match status" value="1"/>
</dbReference>
<keyword evidence="2" id="KW-0560">Oxidoreductase</keyword>
<keyword evidence="5" id="KW-1185">Reference proteome</keyword>